<sequence>MLDLLTEHIGRADETPRDVLNYVTSRTHKLGAYRGGTSGYDDEAQAFAAAHFHSCGIPTRPSQVMIFAGGAKGAFAAFFAALMTRRDHDQLHHAGGVMLAPAGYYQSLRLIPALFGGSIDVVPHLTGTSVRAWLYSTAGHPHRCIYVPLVNNFSGEVLTTPRARAIARTVLRYNARHPRTPVYVLADDVYVDSYLDDVQGHPIGSITGEDLQNPRLGAMSDWTLSVVTASKTFALPTSRISFATTTNPRLLQALAHYRTVLAQGRVPQVTELTAAAALCLTPPSWVADWNRRYRRRLDDLSSRLDEINAVAGFPALTIGRPQGGWYLPLRINPKLMPGATSSMDAFSVLLHAARVALLPGELFGYRDYANGYVLRGTLAVSPDDLARFTAALKATVVKLIGPDGPEQVELAKRRARQVADVDAILASCTY</sequence>
<dbReference type="EMBL" id="JAFCNB010000023">
    <property type="protein sequence ID" value="MBP2707772.1"/>
    <property type="molecule type" value="Genomic_DNA"/>
</dbReference>
<evidence type="ECO:0000256" key="4">
    <source>
        <dbReference type="ARBA" id="ARBA00022679"/>
    </source>
</evidence>
<dbReference type="RefSeq" id="WP_210159037.1">
    <property type="nucleotide sequence ID" value="NZ_JAFCNB010000023.1"/>
</dbReference>
<feature type="domain" description="Aminotransferase class I/classII large" evidence="6">
    <location>
        <begin position="42"/>
        <end position="391"/>
    </location>
</feature>
<comment type="similarity">
    <text evidence="2">Belongs to the class-I pyridoxal-phosphate-dependent aminotransferase family.</text>
</comment>
<dbReference type="AlphaFoldDB" id="A0A941ALY8"/>
<proteinExistence type="inferred from homology"/>
<dbReference type="Gene3D" id="3.90.1150.10">
    <property type="entry name" value="Aspartate Aminotransferase, domain 1"/>
    <property type="match status" value="1"/>
</dbReference>
<dbReference type="Proteomes" id="UP000674234">
    <property type="component" value="Unassembled WGS sequence"/>
</dbReference>
<evidence type="ECO:0000256" key="1">
    <source>
        <dbReference type="ARBA" id="ARBA00001933"/>
    </source>
</evidence>
<keyword evidence="3 7" id="KW-0032">Aminotransferase</keyword>
<dbReference type="InterPro" id="IPR004839">
    <property type="entry name" value="Aminotransferase_I/II_large"/>
</dbReference>
<dbReference type="GO" id="GO:0006520">
    <property type="term" value="P:amino acid metabolic process"/>
    <property type="evidence" value="ECO:0007669"/>
    <property type="project" value="InterPro"/>
</dbReference>
<gene>
    <name evidence="7" type="ORF">JOL79_28730</name>
</gene>
<dbReference type="InterPro" id="IPR015422">
    <property type="entry name" value="PyrdxlP-dep_Trfase_small"/>
</dbReference>
<name>A0A941ALY8_9ACTN</name>
<comment type="caution">
    <text evidence="7">The sequence shown here is derived from an EMBL/GenBank/DDBJ whole genome shotgun (WGS) entry which is preliminary data.</text>
</comment>
<dbReference type="GO" id="GO:0008483">
    <property type="term" value="F:transaminase activity"/>
    <property type="evidence" value="ECO:0007669"/>
    <property type="project" value="UniProtKB-KW"/>
</dbReference>
<dbReference type="SUPFAM" id="SSF53383">
    <property type="entry name" value="PLP-dependent transferases"/>
    <property type="match status" value="1"/>
</dbReference>
<keyword evidence="8" id="KW-1185">Reference proteome</keyword>
<dbReference type="InterPro" id="IPR015424">
    <property type="entry name" value="PyrdxlP-dep_Trfase"/>
</dbReference>
<dbReference type="Gene3D" id="3.40.640.10">
    <property type="entry name" value="Type I PLP-dependent aspartate aminotransferase-like (Major domain)"/>
    <property type="match status" value="1"/>
</dbReference>
<comment type="cofactor">
    <cofactor evidence="1">
        <name>pyridoxal 5'-phosphate</name>
        <dbReference type="ChEBI" id="CHEBI:597326"/>
    </cofactor>
</comment>
<evidence type="ECO:0000259" key="6">
    <source>
        <dbReference type="Pfam" id="PF00155"/>
    </source>
</evidence>
<dbReference type="Pfam" id="PF00155">
    <property type="entry name" value="Aminotran_1_2"/>
    <property type="match status" value="1"/>
</dbReference>
<evidence type="ECO:0000256" key="5">
    <source>
        <dbReference type="ARBA" id="ARBA00022898"/>
    </source>
</evidence>
<protein>
    <submittedName>
        <fullName evidence="7">Aminotransferase class I/II-fold pyridoxal phosphate-dependent enzyme</fullName>
    </submittedName>
</protein>
<dbReference type="InterPro" id="IPR050596">
    <property type="entry name" value="AspAT/PAT-like"/>
</dbReference>
<evidence type="ECO:0000313" key="8">
    <source>
        <dbReference type="Proteomes" id="UP000674234"/>
    </source>
</evidence>
<evidence type="ECO:0000256" key="3">
    <source>
        <dbReference type="ARBA" id="ARBA00022576"/>
    </source>
</evidence>
<accession>A0A941ALY8</accession>
<dbReference type="GO" id="GO:0030170">
    <property type="term" value="F:pyridoxal phosphate binding"/>
    <property type="evidence" value="ECO:0007669"/>
    <property type="project" value="InterPro"/>
</dbReference>
<evidence type="ECO:0000256" key="2">
    <source>
        <dbReference type="ARBA" id="ARBA00007441"/>
    </source>
</evidence>
<dbReference type="PANTHER" id="PTHR46383">
    <property type="entry name" value="ASPARTATE AMINOTRANSFERASE"/>
    <property type="match status" value="1"/>
</dbReference>
<reference evidence="7" key="1">
    <citation type="submission" date="2021-02" db="EMBL/GenBank/DDBJ databases">
        <title>Draft genome sequence of Microbispora sp. RL4-1S isolated from rice leaves in Thailand.</title>
        <authorList>
            <person name="Muangham S."/>
            <person name="Duangmal K."/>
        </authorList>
    </citation>
    <scope>NUCLEOTIDE SEQUENCE</scope>
    <source>
        <strain evidence="7">RL4-1S</strain>
    </source>
</reference>
<dbReference type="PANTHER" id="PTHR46383:SF1">
    <property type="entry name" value="ASPARTATE AMINOTRANSFERASE"/>
    <property type="match status" value="1"/>
</dbReference>
<dbReference type="InterPro" id="IPR015421">
    <property type="entry name" value="PyrdxlP-dep_Trfase_major"/>
</dbReference>
<evidence type="ECO:0000313" key="7">
    <source>
        <dbReference type="EMBL" id="MBP2707772.1"/>
    </source>
</evidence>
<keyword evidence="4" id="KW-0808">Transferase</keyword>
<keyword evidence="5" id="KW-0663">Pyridoxal phosphate</keyword>
<organism evidence="7 8">
    <name type="scientific">Microbispora oryzae</name>
    <dbReference type="NCBI Taxonomy" id="2806554"/>
    <lineage>
        <taxon>Bacteria</taxon>
        <taxon>Bacillati</taxon>
        <taxon>Actinomycetota</taxon>
        <taxon>Actinomycetes</taxon>
        <taxon>Streptosporangiales</taxon>
        <taxon>Streptosporangiaceae</taxon>
        <taxon>Microbispora</taxon>
    </lineage>
</organism>